<gene>
    <name evidence="1" type="ORF">A2Y75_06880</name>
</gene>
<dbReference type="PROSITE" id="PS51257">
    <property type="entry name" value="PROKAR_LIPOPROTEIN"/>
    <property type="match status" value="1"/>
</dbReference>
<comment type="caution">
    <text evidence="1">The sequence shown here is derived from an EMBL/GenBank/DDBJ whole genome shotgun (WGS) entry which is preliminary data.</text>
</comment>
<dbReference type="Proteomes" id="UP000177876">
    <property type="component" value="Unassembled WGS sequence"/>
</dbReference>
<dbReference type="STRING" id="1797197.A2Y75_06880"/>
<sequence length="361" mass="38698">MNRRIWNTISLSLISLILAASLIFISGCNKGTNNAASWQRDPIVPGYSLAEVNVGDSFSAVQSVHGDPDQKRGDGGYQVAYYSRIAEDGDLDDPGAWELVVTFYDDGNGLLDEADEAGAIEVSGSYSGTTSGGIGLGNTAQDIEGEYGSCENISEAGSQHDLLLYSYEARGVDFLLSAGRIMTVMVTAYGGLRSIEEDESLNGVQGGLFGIYQSAPIVPGRTVAGINIGDEFRAVKEKYGDPDDSGSTTESLVFATYTWGYGSWKLNVYMEDKDKNSTLGDFDTVVSISVRFPYKGKTPKGITIGSAETAVTTEFGTPDNQTTFQHQGEETKILEYNSKGIVFALNTSSSQVTEIDVNRPV</sequence>
<protein>
    <submittedName>
        <fullName evidence="1">Uncharacterized protein</fullName>
    </submittedName>
</protein>
<dbReference type="AlphaFoldDB" id="A0A1F2WJ59"/>
<name>A0A1F2WJ59_9ACTN</name>
<evidence type="ECO:0000313" key="1">
    <source>
        <dbReference type="EMBL" id="OFW56882.1"/>
    </source>
</evidence>
<reference evidence="1 2" key="1">
    <citation type="journal article" date="2016" name="Nat. Commun.">
        <title>Thousands of microbial genomes shed light on interconnected biogeochemical processes in an aquifer system.</title>
        <authorList>
            <person name="Anantharaman K."/>
            <person name="Brown C.T."/>
            <person name="Hug L.A."/>
            <person name="Sharon I."/>
            <person name="Castelle C.J."/>
            <person name="Probst A.J."/>
            <person name="Thomas B.C."/>
            <person name="Singh A."/>
            <person name="Wilkins M.J."/>
            <person name="Karaoz U."/>
            <person name="Brodie E.L."/>
            <person name="Williams K.H."/>
            <person name="Hubbard S.S."/>
            <person name="Banfield J.F."/>
        </authorList>
    </citation>
    <scope>NUCLEOTIDE SEQUENCE [LARGE SCALE GENOMIC DNA]</scope>
</reference>
<proteinExistence type="predicted"/>
<dbReference type="EMBL" id="MELK01000040">
    <property type="protein sequence ID" value="OFW56882.1"/>
    <property type="molecule type" value="Genomic_DNA"/>
</dbReference>
<accession>A0A1F2WJ59</accession>
<organism evidence="1 2">
    <name type="scientific">Candidatus Solincola sediminis</name>
    <dbReference type="NCBI Taxonomy" id="1797199"/>
    <lineage>
        <taxon>Bacteria</taxon>
        <taxon>Bacillati</taxon>
        <taxon>Actinomycetota</taxon>
        <taxon>Candidatus Geothermincolia</taxon>
        <taxon>Candidatus Geothermincolales</taxon>
        <taxon>Candidatus Geothermincolaceae</taxon>
        <taxon>Candidatus Solincola</taxon>
    </lineage>
</organism>
<evidence type="ECO:0000313" key="2">
    <source>
        <dbReference type="Proteomes" id="UP000177876"/>
    </source>
</evidence>